<organism evidence="4">
    <name type="scientific">Gongylonema pulchrum</name>
    <dbReference type="NCBI Taxonomy" id="637853"/>
    <lineage>
        <taxon>Eukaryota</taxon>
        <taxon>Metazoa</taxon>
        <taxon>Ecdysozoa</taxon>
        <taxon>Nematoda</taxon>
        <taxon>Chromadorea</taxon>
        <taxon>Rhabditida</taxon>
        <taxon>Spirurina</taxon>
        <taxon>Spiruromorpha</taxon>
        <taxon>Spiruroidea</taxon>
        <taxon>Gongylonematidae</taxon>
        <taxon>Gongylonema</taxon>
    </lineage>
</organism>
<evidence type="ECO:0000313" key="4">
    <source>
        <dbReference type="WBParaSite" id="GPUH_0000833401-mRNA-1"/>
    </source>
</evidence>
<feature type="compositionally biased region" description="Low complexity" evidence="1">
    <location>
        <begin position="39"/>
        <end position="51"/>
    </location>
</feature>
<gene>
    <name evidence="2" type="ORF">GPUH_LOCUS8325</name>
</gene>
<evidence type="ECO:0000313" key="2">
    <source>
        <dbReference type="EMBL" id="VDK61866.1"/>
    </source>
</evidence>
<sequence length="181" mass="19811">MSKSGAQSTTPTERNNGHIPKSQEVSSGWFIDDDERFPSQSSRASSLAQQQTVKNESAVEAEASRPGITAIGSSWCRPLKKPQSLSNVATALASNGFPSLSSETKPNIGILPSGSAWSKKSRTVFEVSAFGNFKFSFGMFEINMYSWEMFNSSSRLFVRDGKDAENMLLFGLLRDVKIVPK</sequence>
<dbReference type="OrthoDB" id="3838338at2759"/>
<name>A0A183DHY4_9BILA</name>
<reference evidence="2 3" key="2">
    <citation type="submission" date="2018-11" db="EMBL/GenBank/DDBJ databases">
        <authorList>
            <consortium name="Pathogen Informatics"/>
        </authorList>
    </citation>
    <scope>NUCLEOTIDE SEQUENCE [LARGE SCALE GENOMIC DNA]</scope>
</reference>
<evidence type="ECO:0000313" key="3">
    <source>
        <dbReference type="Proteomes" id="UP000271098"/>
    </source>
</evidence>
<keyword evidence="3" id="KW-1185">Reference proteome</keyword>
<feature type="region of interest" description="Disordered" evidence="1">
    <location>
        <begin position="1"/>
        <end position="63"/>
    </location>
</feature>
<dbReference type="WBParaSite" id="GPUH_0000833401-mRNA-1">
    <property type="protein sequence ID" value="GPUH_0000833401-mRNA-1"/>
    <property type="gene ID" value="GPUH_0000833401"/>
</dbReference>
<proteinExistence type="predicted"/>
<dbReference type="AlphaFoldDB" id="A0A183DHY4"/>
<dbReference type="Proteomes" id="UP000271098">
    <property type="component" value="Unassembled WGS sequence"/>
</dbReference>
<evidence type="ECO:0000256" key="1">
    <source>
        <dbReference type="SAM" id="MobiDB-lite"/>
    </source>
</evidence>
<reference evidence="4" key="1">
    <citation type="submission" date="2016-06" db="UniProtKB">
        <authorList>
            <consortium name="WormBaseParasite"/>
        </authorList>
    </citation>
    <scope>IDENTIFICATION</scope>
</reference>
<accession>A0A183DHY4</accession>
<protein>
    <submittedName>
        <fullName evidence="2 4">Uncharacterized protein</fullName>
    </submittedName>
</protein>
<dbReference type="EMBL" id="UYRT01023967">
    <property type="protein sequence ID" value="VDK61866.1"/>
    <property type="molecule type" value="Genomic_DNA"/>
</dbReference>
<feature type="compositionally biased region" description="Polar residues" evidence="1">
    <location>
        <begin position="1"/>
        <end position="14"/>
    </location>
</feature>